<sequence>MNIIKNDKRYILDLINDNFFVIDTVTNNDLKPIFFDIKNELCFVIEKSSGLQISIFITHNDIYFANKYGLIKNCDLDYTNFFDKKLQPKLINVFCKRYFQLKYMRLVGHFNEKFTIFHVEVCDKFSETHHLDMWSIGEVVRNFQLKVCIISRYTSVQFIDNVSLNFRW</sequence>
<proteinExistence type="predicted"/>
<dbReference type="EMBL" id="OR723730">
    <property type="protein sequence ID" value="WYD57061.1"/>
    <property type="molecule type" value="Genomic_DNA"/>
</dbReference>
<organism evidence="1">
    <name type="scientific">Nesodiprion zhejiangensis nucleopolyhedrovirus</name>
    <dbReference type="NCBI Taxonomy" id="3135970"/>
    <lineage>
        <taxon>Viruses</taxon>
        <taxon>Viruses incertae sedis</taxon>
        <taxon>Naldaviricetes</taxon>
        <taxon>Lefavirales</taxon>
        <taxon>Baculoviridae</taxon>
    </lineage>
</organism>
<gene>
    <name evidence="1" type="ORF">NezhNPV_ORF16</name>
</gene>
<protein>
    <submittedName>
        <fullName evidence="1">Uncharacterized protein</fullName>
    </submittedName>
</protein>
<evidence type="ECO:0000313" key="1">
    <source>
        <dbReference type="EMBL" id="WYD57061.1"/>
    </source>
</evidence>
<accession>A0AAN0LMB7</accession>
<reference evidence="1" key="1">
    <citation type="submission" date="2023-10" db="EMBL/GenBank/DDBJ databases">
        <authorList>
            <person name="Wang Q."/>
        </authorList>
    </citation>
    <scope>NUCLEOTIDE SEQUENCE</scope>
    <source>
        <strain evidence="1">BJZYA2014</strain>
    </source>
</reference>
<name>A0AAN0LMB7_9BACU</name>